<proteinExistence type="predicted"/>
<accession>A0A9X9PY31</accession>
<gene>
    <name evidence="1" type="ORF">BN2614_LOCUS1</name>
</gene>
<dbReference type="AlphaFoldDB" id="A0A9X9PY31"/>
<evidence type="ECO:0000313" key="1">
    <source>
        <dbReference type="EMBL" id="VCW77079.1"/>
    </source>
</evidence>
<reference evidence="1 2" key="1">
    <citation type="submission" date="2018-10" db="EMBL/GenBank/DDBJ databases">
        <authorList>
            <person name="Ekblom R."/>
            <person name="Jareborg N."/>
        </authorList>
    </citation>
    <scope>NUCLEOTIDE SEQUENCE [LARGE SCALE GENOMIC DNA]</scope>
    <source>
        <tissue evidence="1">Muscle</tissue>
    </source>
</reference>
<evidence type="ECO:0000313" key="2">
    <source>
        <dbReference type="Proteomes" id="UP000269945"/>
    </source>
</evidence>
<sequence length="108" mass="11703">MCPFTAVNVMWGRKEAFRVASVGCGPFLLLSHRKSGRRAGVPMVHSAHSPDLFERVWPCAHGQSCLPVPQCPQIQCGTPNQTSLPARTVLSSGSLWRLPLPPGSEQVV</sequence>
<dbReference type="Proteomes" id="UP000269945">
    <property type="component" value="Unassembled WGS sequence"/>
</dbReference>
<protein>
    <submittedName>
        <fullName evidence="1">Uncharacterized protein</fullName>
    </submittedName>
</protein>
<organism evidence="1 2">
    <name type="scientific">Gulo gulo</name>
    <name type="common">Wolverine</name>
    <name type="synonym">Gluton</name>
    <dbReference type="NCBI Taxonomy" id="48420"/>
    <lineage>
        <taxon>Eukaryota</taxon>
        <taxon>Metazoa</taxon>
        <taxon>Chordata</taxon>
        <taxon>Craniata</taxon>
        <taxon>Vertebrata</taxon>
        <taxon>Euteleostomi</taxon>
        <taxon>Mammalia</taxon>
        <taxon>Eutheria</taxon>
        <taxon>Laurasiatheria</taxon>
        <taxon>Carnivora</taxon>
        <taxon>Caniformia</taxon>
        <taxon>Musteloidea</taxon>
        <taxon>Mustelidae</taxon>
        <taxon>Guloninae</taxon>
        <taxon>Gulo</taxon>
    </lineage>
</organism>
<comment type="caution">
    <text evidence="1">The sequence shown here is derived from an EMBL/GenBank/DDBJ whole genome shotgun (WGS) entry which is preliminary data.</text>
</comment>
<name>A0A9X9PY31_GULGU</name>
<dbReference type="EMBL" id="CYRY02008361">
    <property type="protein sequence ID" value="VCW77079.1"/>
    <property type="molecule type" value="Genomic_DNA"/>
</dbReference>
<keyword evidence="2" id="KW-1185">Reference proteome</keyword>